<dbReference type="EMBL" id="LJYW01000001">
    <property type="protein sequence ID" value="KPL54763.1"/>
    <property type="molecule type" value="Genomic_DNA"/>
</dbReference>
<organism evidence="1 2">
    <name type="scientific">Prosthecodimorpha hirschii</name>
    <dbReference type="NCBI Taxonomy" id="665126"/>
    <lineage>
        <taxon>Bacteria</taxon>
        <taxon>Pseudomonadati</taxon>
        <taxon>Pseudomonadota</taxon>
        <taxon>Alphaproteobacteria</taxon>
        <taxon>Hyphomicrobiales</taxon>
        <taxon>Ancalomicrobiaceae</taxon>
        <taxon>Prosthecodimorpha</taxon>
    </lineage>
</organism>
<dbReference type="STRING" id="665126.ABB55_23140"/>
<dbReference type="Pfam" id="PF13318">
    <property type="entry name" value="AtzG-like"/>
    <property type="match status" value="1"/>
</dbReference>
<evidence type="ECO:0000313" key="1">
    <source>
        <dbReference type="EMBL" id="KPL54763.1"/>
    </source>
</evidence>
<sequence length="67" mass="7042">MKSPASDPAAFDAAAHVAHMEKMLGLTIEEAWRPSVVANMAAIAKAAELALSVDIPEDSEPAPVFRP</sequence>
<comment type="caution">
    <text evidence="1">The sequence shown here is derived from an EMBL/GenBank/DDBJ whole genome shotgun (WGS) entry which is preliminary data.</text>
</comment>
<dbReference type="InterPro" id="IPR025148">
    <property type="entry name" value="AtzG-like"/>
</dbReference>
<dbReference type="RefSeq" id="WP_054360929.1">
    <property type="nucleotide sequence ID" value="NZ_LJYW01000001.1"/>
</dbReference>
<reference evidence="1 2" key="2">
    <citation type="submission" date="2015-10" db="EMBL/GenBank/DDBJ databases">
        <title>Draft Genome Sequence of Prosthecomicrobium hirschii ATCC 27832.</title>
        <authorList>
            <person name="Daniel J."/>
            <person name="Givan S.A."/>
            <person name="Brun Y.V."/>
            <person name="Brown P.J."/>
        </authorList>
    </citation>
    <scope>NUCLEOTIDE SEQUENCE [LARGE SCALE GENOMIC DNA]</scope>
    <source>
        <strain evidence="1 2">16</strain>
    </source>
</reference>
<evidence type="ECO:0008006" key="3">
    <source>
        <dbReference type="Google" id="ProtNLM"/>
    </source>
</evidence>
<dbReference type="AlphaFoldDB" id="A0A0P6WJ02"/>
<keyword evidence="2" id="KW-1185">Reference proteome</keyword>
<name>A0A0P6WJ02_9HYPH</name>
<gene>
    <name evidence="1" type="ORF">ABB55_23140</name>
</gene>
<protein>
    <recommendedName>
        <fullName evidence="3">DUF4089 domain-containing protein</fullName>
    </recommendedName>
</protein>
<evidence type="ECO:0000313" key="2">
    <source>
        <dbReference type="Proteomes" id="UP000048984"/>
    </source>
</evidence>
<reference evidence="1 2" key="1">
    <citation type="submission" date="2015-09" db="EMBL/GenBank/DDBJ databases">
        <authorList>
            <person name="Jackson K.R."/>
            <person name="Lunt B.L."/>
            <person name="Fisher J.N.B."/>
            <person name="Gardner A.V."/>
            <person name="Bailey M.E."/>
            <person name="Deus L.M."/>
            <person name="Earl A.S."/>
            <person name="Gibby P.D."/>
            <person name="Hartmann K.A."/>
            <person name="Liu J.E."/>
            <person name="Manci A.M."/>
            <person name="Nielsen D.A."/>
            <person name="Solomon M.B."/>
            <person name="Breakwell D.P."/>
            <person name="Burnett S.H."/>
            <person name="Grose J.H."/>
        </authorList>
    </citation>
    <scope>NUCLEOTIDE SEQUENCE [LARGE SCALE GENOMIC DNA]</scope>
    <source>
        <strain evidence="1 2">16</strain>
    </source>
</reference>
<proteinExistence type="predicted"/>
<accession>A0A0P6WJ02</accession>
<dbReference type="Proteomes" id="UP000048984">
    <property type="component" value="Unassembled WGS sequence"/>
</dbReference>